<organism evidence="1 2">
    <name type="scientific">Pseudothioclava arenosa</name>
    <dbReference type="NCBI Taxonomy" id="1795308"/>
    <lineage>
        <taxon>Bacteria</taxon>
        <taxon>Pseudomonadati</taxon>
        <taxon>Pseudomonadota</taxon>
        <taxon>Alphaproteobacteria</taxon>
        <taxon>Rhodobacterales</taxon>
        <taxon>Paracoccaceae</taxon>
        <taxon>Pseudothioclava</taxon>
    </lineage>
</organism>
<evidence type="ECO:0000313" key="1">
    <source>
        <dbReference type="EMBL" id="PCD76768.1"/>
    </source>
</evidence>
<name>A0A2A4CR49_9RHOB</name>
<accession>A0A2A4CR49</accession>
<protein>
    <submittedName>
        <fullName evidence="1">Uncharacterized protein</fullName>
    </submittedName>
</protein>
<dbReference type="EMBL" id="NTJD01000004">
    <property type="protein sequence ID" value="PCD76768.1"/>
    <property type="molecule type" value="Genomic_DNA"/>
</dbReference>
<reference evidence="1 2" key="1">
    <citation type="submission" date="2017-09" db="EMBL/GenBank/DDBJ databases">
        <title>A multilocus sequence analysis scheme for characterization of bacteria in the genus Thioclava.</title>
        <authorList>
            <person name="Liu Y."/>
            <person name="Shao Z."/>
        </authorList>
    </citation>
    <scope>NUCLEOTIDE SEQUENCE [LARGE SCALE GENOMIC DNA]</scope>
    <source>
        <strain evidence="1 2">CAU 1312</strain>
    </source>
</reference>
<dbReference type="AlphaFoldDB" id="A0A2A4CR49"/>
<dbReference type="RefSeq" id="WP_096432417.1">
    <property type="nucleotide sequence ID" value="NZ_NTJD01000004.1"/>
</dbReference>
<dbReference type="Proteomes" id="UP000243507">
    <property type="component" value="Unassembled WGS sequence"/>
</dbReference>
<comment type="caution">
    <text evidence="1">The sequence shown here is derived from an EMBL/GenBank/DDBJ whole genome shotgun (WGS) entry which is preliminary data.</text>
</comment>
<proteinExistence type="predicted"/>
<sequence length="160" mass="18195">MTIQTFDLTPSWKATADLLFTLAKDGTPEGQRQARQELIRMGELLDTLIAERQSEPESSYDDWQVCDTVDEAFRRSCLSTGVPEGYETVIGYYARHNPWALAMQLDDPEATLRDGFWCKHRANERGIAVVKVPAPEIFRSQGIEQVNAYPLSLLRERMEG</sequence>
<gene>
    <name evidence="1" type="ORF">CLN94_06585</name>
</gene>
<dbReference type="OrthoDB" id="8087835at2"/>
<evidence type="ECO:0000313" key="2">
    <source>
        <dbReference type="Proteomes" id="UP000243507"/>
    </source>
</evidence>
<keyword evidence="2" id="KW-1185">Reference proteome</keyword>